<dbReference type="InterPro" id="IPR019587">
    <property type="entry name" value="Polyketide_cyclase/dehydratase"/>
</dbReference>
<sequence length="181" mass="19042">MSSSQVGRQGARGSGRAAPGRLVAVSRMLPIPAAEAFRLLTDARNHARWIPMTRVEAPPGPPRRGAMVTAVSGPLARRGAPGIVDRMRIDRWDPPGEGAAGVAVFTKLGPLLLGESQIVVEAAGPHRSRATWSERVRLAGPAPAAALVAPVLRAMLALALARAGREVRASRRRRPSRTGAP</sequence>
<dbReference type="Pfam" id="PF10604">
    <property type="entry name" value="Polyketide_cyc2"/>
    <property type="match status" value="1"/>
</dbReference>
<keyword evidence="2" id="KW-1185">Reference proteome</keyword>
<organism evidence="1 2">
    <name type="scientific">Cellulomonas chengniuliangii</name>
    <dbReference type="NCBI Taxonomy" id="2968084"/>
    <lineage>
        <taxon>Bacteria</taxon>
        <taxon>Bacillati</taxon>
        <taxon>Actinomycetota</taxon>
        <taxon>Actinomycetes</taxon>
        <taxon>Micrococcales</taxon>
        <taxon>Cellulomonadaceae</taxon>
        <taxon>Cellulomonas</taxon>
    </lineage>
</organism>
<name>A0ABY5L3F6_9CELL</name>
<protein>
    <submittedName>
        <fullName evidence="1">SRPBCC family protein</fullName>
    </submittedName>
</protein>
<gene>
    <name evidence="1" type="ORF">NP064_03505</name>
</gene>
<evidence type="ECO:0000313" key="1">
    <source>
        <dbReference type="EMBL" id="UUI75985.1"/>
    </source>
</evidence>
<reference evidence="1 2" key="1">
    <citation type="submission" date="2022-07" db="EMBL/GenBank/DDBJ databases">
        <title>Novel species in genus cellulomonas.</title>
        <authorList>
            <person name="Ye L."/>
        </authorList>
    </citation>
    <scope>NUCLEOTIDE SEQUENCE [LARGE SCALE GENOMIC DNA]</scope>
    <source>
        <strain evidence="2">zg-Y338</strain>
    </source>
</reference>
<proteinExistence type="predicted"/>
<evidence type="ECO:0000313" key="2">
    <source>
        <dbReference type="Proteomes" id="UP001316189"/>
    </source>
</evidence>
<dbReference type="Proteomes" id="UP001316189">
    <property type="component" value="Chromosome"/>
</dbReference>
<accession>A0ABY5L3F6</accession>
<dbReference type="EMBL" id="CP101988">
    <property type="protein sequence ID" value="UUI75985.1"/>
    <property type="molecule type" value="Genomic_DNA"/>
</dbReference>
<dbReference type="RefSeq" id="WP_227567895.1">
    <property type="nucleotide sequence ID" value="NZ_CP101988.1"/>
</dbReference>
<dbReference type="SUPFAM" id="SSF55961">
    <property type="entry name" value="Bet v1-like"/>
    <property type="match status" value="1"/>
</dbReference>
<dbReference type="Gene3D" id="3.30.530.20">
    <property type="match status" value="1"/>
</dbReference>
<dbReference type="InterPro" id="IPR023393">
    <property type="entry name" value="START-like_dom_sf"/>
</dbReference>